<dbReference type="Pfam" id="PF25002">
    <property type="entry name" value="DUF7780"/>
    <property type="match status" value="2"/>
</dbReference>
<dbReference type="EMBL" id="JAGKQM010000004">
    <property type="protein sequence ID" value="KAH0928373.1"/>
    <property type="molecule type" value="Genomic_DNA"/>
</dbReference>
<gene>
    <name evidence="4" type="ORF">HID58_014100</name>
</gene>
<dbReference type="InterPro" id="IPR056682">
    <property type="entry name" value="DUF7780"/>
</dbReference>
<feature type="transmembrane region" description="Helical" evidence="2">
    <location>
        <begin position="84"/>
        <end position="107"/>
    </location>
</feature>
<comment type="caution">
    <text evidence="4">The sequence shown here is derived from an EMBL/GenBank/DDBJ whole genome shotgun (WGS) entry which is preliminary data.</text>
</comment>
<dbReference type="Proteomes" id="UP000824890">
    <property type="component" value="Unassembled WGS sequence"/>
</dbReference>
<feature type="domain" description="DUF7780" evidence="3">
    <location>
        <begin position="146"/>
        <end position="410"/>
    </location>
</feature>
<protein>
    <recommendedName>
        <fullName evidence="3">DUF7780 domain-containing protein</fullName>
    </recommendedName>
</protein>
<evidence type="ECO:0000256" key="2">
    <source>
        <dbReference type="SAM" id="Phobius"/>
    </source>
</evidence>
<name>A0ABQ8DI25_BRANA</name>
<keyword evidence="2" id="KW-1133">Transmembrane helix</keyword>
<sequence length="545" mass="61006">ANSRRKPKEKANALSSPLTRETRSDREKREREGMGLISSTKETKNSGRGMGFLFVFFPDHNNDDSPSPSPSPATTLFRSRSSRLLLSIAQSTISICILLLLLTLFLFTLSTFEPSSGFPAVSPRRFLLTRDVAGGARGFINRRNRYALQGMGTLFLRGTKSMHDLIVAHIPSDTTEDDLRLFVRLLHRSGVTSRSDVVLLFNSQRFNKLIEEENISFSKLVNLYRNSNQTETDSDTSEPIWGKKTHRANNNESDELTHGSVVGFDVAELDPENSLSGFMDHVPVALRRWACYPMLLGRLRRSFKHVMLVDAKISLILGDPLTRVRNRSPESVLFFSASKHSSNKINPAVIIGGAKGIRRLSSAMHTEIVRAMMQQQQQHKRKSSVSESGVLSQLVGNVHMRKGFEVVGPSEVIAEASSTRNSAALSLKSRDIVQRGNSNHFDITATIMKRICSSELDSSNQNTEPKPTHDRAVFVNNDVVIVFFENQTPLAHFDLTELDPENSLSGFMDYVLVTLRRWAYPMLMGGVRPNFKQGRLDESMSHLAK</sequence>
<evidence type="ECO:0000313" key="4">
    <source>
        <dbReference type="EMBL" id="KAH0928373.1"/>
    </source>
</evidence>
<evidence type="ECO:0000259" key="3">
    <source>
        <dbReference type="Pfam" id="PF25002"/>
    </source>
</evidence>
<feature type="compositionally biased region" description="Basic and acidic residues" evidence="1">
    <location>
        <begin position="20"/>
        <end position="33"/>
    </location>
</feature>
<keyword evidence="2" id="KW-0472">Membrane</keyword>
<reference evidence="4 5" key="1">
    <citation type="submission" date="2021-05" db="EMBL/GenBank/DDBJ databases">
        <title>Genome Assembly of Synthetic Allotetraploid Brassica napus Reveals Homoeologous Exchanges between Subgenomes.</title>
        <authorList>
            <person name="Davis J.T."/>
        </authorList>
    </citation>
    <scope>NUCLEOTIDE SEQUENCE [LARGE SCALE GENOMIC DNA]</scope>
    <source>
        <strain evidence="5">cv. Da-Ae</strain>
        <tissue evidence="4">Seedling</tissue>
    </source>
</reference>
<keyword evidence="5" id="KW-1185">Reference proteome</keyword>
<feature type="region of interest" description="Disordered" evidence="1">
    <location>
        <begin position="1"/>
        <end position="44"/>
    </location>
</feature>
<feature type="region of interest" description="Disordered" evidence="1">
    <location>
        <begin position="228"/>
        <end position="254"/>
    </location>
</feature>
<dbReference type="PANTHER" id="PTHR34960:SF1">
    <property type="entry name" value="EMB|CAB68146.1-RELATED"/>
    <property type="match status" value="1"/>
</dbReference>
<proteinExistence type="predicted"/>
<evidence type="ECO:0000256" key="1">
    <source>
        <dbReference type="SAM" id="MobiDB-lite"/>
    </source>
</evidence>
<keyword evidence="2" id="KW-0812">Transmembrane</keyword>
<feature type="non-terminal residue" evidence="4">
    <location>
        <position position="1"/>
    </location>
</feature>
<dbReference type="PANTHER" id="PTHR34960">
    <property type="entry name" value="EMB|CAB68146.1-RELATED"/>
    <property type="match status" value="1"/>
</dbReference>
<accession>A0ABQ8DI25</accession>
<feature type="domain" description="DUF7780" evidence="3">
    <location>
        <begin position="492"/>
        <end position="533"/>
    </location>
</feature>
<evidence type="ECO:0000313" key="5">
    <source>
        <dbReference type="Proteomes" id="UP000824890"/>
    </source>
</evidence>
<organism evidence="4 5">
    <name type="scientific">Brassica napus</name>
    <name type="common">Rape</name>
    <dbReference type="NCBI Taxonomy" id="3708"/>
    <lineage>
        <taxon>Eukaryota</taxon>
        <taxon>Viridiplantae</taxon>
        <taxon>Streptophyta</taxon>
        <taxon>Embryophyta</taxon>
        <taxon>Tracheophyta</taxon>
        <taxon>Spermatophyta</taxon>
        <taxon>Magnoliopsida</taxon>
        <taxon>eudicotyledons</taxon>
        <taxon>Gunneridae</taxon>
        <taxon>Pentapetalae</taxon>
        <taxon>rosids</taxon>
        <taxon>malvids</taxon>
        <taxon>Brassicales</taxon>
        <taxon>Brassicaceae</taxon>
        <taxon>Brassiceae</taxon>
        <taxon>Brassica</taxon>
    </lineage>
</organism>